<proteinExistence type="predicted"/>
<gene>
    <name evidence="4" type="ORF">OFY01_20285</name>
</gene>
<keyword evidence="5" id="KW-1185">Reference proteome</keyword>
<feature type="transmembrane region" description="Helical" evidence="2">
    <location>
        <begin position="45"/>
        <end position="62"/>
    </location>
</feature>
<accession>A0ABT3TZ42</accession>
<evidence type="ECO:0000256" key="1">
    <source>
        <dbReference type="SAM" id="MobiDB-lite"/>
    </source>
</evidence>
<keyword evidence="2" id="KW-1133">Transmembrane helix</keyword>
<protein>
    <recommendedName>
        <fullName evidence="3">DUF6542 domain-containing protein</fullName>
    </recommendedName>
</protein>
<reference evidence="4" key="1">
    <citation type="submission" date="2022-10" db="EMBL/GenBank/DDBJ databases">
        <title>Streptomyces beihaiensis sp. nov., a chitin degrading actinobacterium, isolated from shrimp pond soil.</title>
        <authorList>
            <person name="Xie J."/>
            <person name="Shen N."/>
        </authorList>
    </citation>
    <scope>NUCLEOTIDE SEQUENCE</scope>
    <source>
        <strain evidence="4">GXMU-J5</strain>
    </source>
</reference>
<sequence length="181" mass="18449">MPPLVQVLRRFPDPRLTGLGSGLFCVAAMLGVGLADRLLLDGSPGVYGVLFVLVSAVTAKWVRKADLVAAPVVVPLAFAVGALAIAKGSGGFGGQVMGLVTALSLNAGWLYCGTLVAGVIVTVRKVRLMARRAAARRAGDQQAPAPRRGGDGARGPRGAGGARPHRGAASSRTPGPRRRPA</sequence>
<dbReference type="EMBL" id="JAPHNL010000257">
    <property type="protein sequence ID" value="MCX3062055.1"/>
    <property type="molecule type" value="Genomic_DNA"/>
</dbReference>
<dbReference type="InterPro" id="IPR046672">
    <property type="entry name" value="DUF6542"/>
</dbReference>
<evidence type="ECO:0000256" key="2">
    <source>
        <dbReference type="SAM" id="Phobius"/>
    </source>
</evidence>
<evidence type="ECO:0000259" key="3">
    <source>
        <dbReference type="Pfam" id="PF20177"/>
    </source>
</evidence>
<keyword evidence="2" id="KW-0472">Membrane</keyword>
<feature type="compositionally biased region" description="Gly residues" evidence="1">
    <location>
        <begin position="152"/>
        <end position="161"/>
    </location>
</feature>
<feature type="region of interest" description="Disordered" evidence="1">
    <location>
        <begin position="137"/>
        <end position="181"/>
    </location>
</feature>
<dbReference type="RefSeq" id="WP_266601922.1">
    <property type="nucleotide sequence ID" value="NZ_JAPHNL010000257.1"/>
</dbReference>
<feature type="transmembrane region" description="Helical" evidence="2">
    <location>
        <begin position="98"/>
        <end position="123"/>
    </location>
</feature>
<dbReference type="Pfam" id="PF20177">
    <property type="entry name" value="DUF6542"/>
    <property type="match status" value="1"/>
</dbReference>
<comment type="caution">
    <text evidence="4">The sequence shown here is derived from an EMBL/GenBank/DDBJ whole genome shotgun (WGS) entry which is preliminary data.</text>
</comment>
<feature type="transmembrane region" description="Helical" evidence="2">
    <location>
        <begin position="67"/>
        <end position="86"/>
    </location>
</feature>
<evidence type="ECO:0000313" key="4">
    <source>
        <dbReference type="EMBL" id="MCX3062055.1"/>
    </source>
</evidence>
<dbReference type="Proteomes" id="UP001163064">
    <property type="component" value="Unassembled WGS sequence"/>
</dbReference>
<name>A0ABT3TZ42_9ACTN</name>
<organism evidence="4 5">
    <name type="scientific">Streptomyces beihaiensis</name>
    <dbReference type="NCBI Taxonomy" id="2984495"/>
    <lineage>
        <taxon>Bacteria</taxon>
        <taxon>Bacillati</taxon>
        <taxon>Actinomycetota</taxon>
        <taxon>Actinomycetes</taxon>
        <taxon>Kitasatosporales</taxon>
        <taxon>Streptomycetaceae</taxon>
        <taxon>Streptomyces</taxon>
    </lineage>
</organism>
<evidence type="ECO:0000313" key="5">
    <source>
        <dbReference type="Proteomes" id="UP001163064"/>
    </source>
</evidence>
<feature type="domain" description="DUF6542" evidence="3">
    <location>
        <begin position="15"/>
        <end position="128"/>
    </location>
</feature>
<keyword evidence="2" id="KW-0812">Transmembrane</keyword>